<proteinExistence type="predicted"/>
<name>A0A9X6RQ30_HYPEX</name>
<keyword evidence="2" id="KW-1185">Reference proteome</keyword>
<evidence type="ECO:0000313" key="2">
    <source>
        <dbReference type="Proteomes" id="UP000192578"/>
    </source>
</evidence>
<organism evidence="1 2">
    <name type="scientific">Hypsibius exemplaris</name>
    <name type="common">Freshwater tardigrade</name>
    <dbReference type="NCBI Taxonomy" id="2072580"/>
    <lineage>
        <taxon>Eukaryota</taxon>
        <taxon>Metazoa</taxon>
        <taxon>Ecdysozoa</taxon>
        <taxon>Tardigrada</taxon>
        <taxon>Eutardigrada</taxon>
        <taxon>Parachela</taxon>
        <taxon>Hypsibioidea</taxon>
        <taxon>Hypsibiidae</taxon>
        <taxon>Hypsibius</taxon>
    </lineage>
</organism>
<gene>
    <name evidence="1" type="ORF">BV898_19934</name>
</gene>
<feature type="non-terminal residue" evidence="1">
    <location>
        <position position="1"/>
    </location>
</feature>
<dbReference type="AlphaFoldDB" id="A0A9X6RQ30"/>
<reference evidence="2" key="1">
    <citation type="submission" date="2017-01" db="EMBL/GenBank/DDBJ databases">
        <title>Comparative genomics of anhydrobiosis in the tardigrade Hypsibius dujardini.</title>
        <authorList>
            <person name="Yoshida Y."/>
            <person name="Koutsovoulos G."/>
            <person name="Laetsch D."/>
            <person name="Stevens L."/>
            <person name="Kumar S."/>
            <person name="Horikawa D."/>
            <person name="Ishino K."/>
            <person name="Komine S."/>
            <person name="Tomita M."/>
            <person name="Blaxter M."/>
            <person name="Arakawa K."/>
        </authorList>
    </citation>
    <scope>NUCLEOTIDE SEQUENCE [LARGE SCALE GENOMIC DNA]</scope>
    <source>
        <strain evidence="2">Z151</strain>
    </source>
</reference>
<dbReference type="Proteomes" id="UP000192578">
    <property type="component" value="Unassembled WGS sequence"/>
</dbReference>
<accession>A0A9X6RQ30</accession>
<evidence type="ECO:0000313" key="1">
    <source>
        <dbReference type="EMBL" id="OWA55550.1"/>
    </source>
</evidence>
<dbReference type="EMBL" id="MTYJ01000948">
    <property type="protein sequence ID" value="OWA55550.1"/>
    <property type="molecule type" value="Genomic_DNA"/>
</dbReference>
<protein>
    <submittedName>
        <fullName evidence="1">Uncharacterized protein</fullName>
    </submittedName>
</protein>
<comment type="caution">
    <text evidence="1">The sequence shown here is derived from an EMBL/GenBank/DDBJ whole genome shotgun (WGS) entry which is preliminary data.</text>
</comment>
<sequence>FFWRGSVGGGDPLGLRRAMLREVVEERVAAARLATNPAA</sequence>